<proteinExistence type="predicted"/>
<evidence type="ECO:0000256" key="1">
    <source>
        <dbReference type="SAM" id="MobiDB-lite"/>
    </source>
</evidence>
<protein>
    <submittedName>
        <fullName evidence="2">Uncharacterized protein</fullName>
    </submittedName>
</protein>
<evidence type="ECO:0000313" key="3">
    <source>
        <dbReference type="Proteomes" id="UP000248817"/>
    </source>
</evidence>
<dbReference type="EMBL" id="KZ825545">
    <property type="protein sequence ID" value="PYI28580.1"/>
    <property type="molecule type" value="Genomic_DNA"/>
</dbReference>
<sequence>MDRSASKLSGTGVDFVVATTQASINSSMLEYLAEGTQPVMYLCFLAGQQGNPTIQATLEEVMEKTGGINPFDIPEDLDYRDPRLKPVTKARFVAGIKLQMGLPPGANPRNLSVVTFQGDRPDKVTFNMYCSQATVIHNNRGGFDDPTWNVWSQTAEQPWTARAEVDLVVADMDRNLDSADLVYLHNHPEIKEQLRKALLNLSGSAFSLQQLLFDLDNATMQKNFEFVGIDPTSDAGYLVDRYFLGMYQESARQHGLPLLAVTAVSQDPDPSSLQMTSFERTLTNPGGYNSPATTLNYLCAINDHPRPPSSTTFSWNWMDPGEIDQSSGVIAIQQNAFVRFLEGPVKEHARNLCYKPWIGCGILDLQYPMDGMQEAKWTTVDALVDLYYKAEDSGIFEPYNNGFKCQTSLEVIASVKVTFEPRSIKVVQHLQVYIECAHTIGHYEYNEDTGEVERWVDVPDPAAQTSLSLVYKTLTSNYSLAVDDQGALQLVREGESHLDDQSDEVPSWTSNPDFQVAYDTMRKVQEKVEFVGLDLHELKIGKLHNFIFPGARVFTYKNPCFSKYGDLLCEITYLDPTEVSPTPPAPAEPQPQASSSPPLPLTPSSGKLTVSTELMQNYVQGEIVSPTGKFEALQTGDGHALLFATDSTGVFHVVEEQSGTSHTGWHVHDLSTQAIQVQFPGDASRAVVRTFDVGQSVEDGTIGMMMAVHLDGNDHLFLSLGNSNQDLSWTTRPLWEMVPFDPAHELPQKITIAGALFAEMAEKEQHLVVDINRLSEATNETEPHIARYHIDRSRTNGHYWVKHDVTIDLAAGSYQSVVGRVKRKRVDGIYNSGTAGGQPQLIYEPIVNESGAGPVNPRRLRLPGGAIPSAIATARHPEDQSTDLYCIGGSTLYRFASDQQSEAHEPLALYTSEFLAGTDTLRAMTHKGVTTLWGRNQSDQVYYLACPTTQLTNPAAWSAPLPILSGIERISAYVNCADGGNTIFAAGNGKLQKVIQGSAATDKMWRSQEITVAAAPQEPSTSFLSYTTTIHVTQLTSNAPIPKAVVELAASSRTPVYINGVYYVLSVSTPLRVPADVTGSLTVIEATDSLQAAVLTVSLENTTITVNPMDQSMNKLFTLDSVEKLRSAQVPTETVAGGVDNSTTYTALVHPSADDKDVEAMAQSLGLLKEAYAQIQGRDKTLCQAHGAGVLATAPTLRATTPKGLNLSFLGDLWHGVGNTAIAGGRLIWDTATNTMHFLGNVAGKFWHVALTTWNTVVGFGEWLWDQGKTFYQKAKDWATVLLHWGDIRRTKQVTHNLIRLWTQHQVDQIPQVAARWDQAITGLEQTINQWAGTTDFAPLGADGEVMKKPVAEGTANPNKGQTSASQLFASHYRNHAHQLKVVGDSPTLDGVEGLLQDLLGAVSKEGAVLGAVFDQLQQLMEDFLRLSLEEVLKRMMGILADGVLSSVQVVVDTLLRILQTLTQSALAVLDTKIHIPIISDLLNLVGVPDISFLDLFTWIISVACTIVYKITHNTRAPFPDQSSVSALIAAGSWEELCSLFGHSQLAVSSDLQQMIFAPGHALAGLAGVILGSVSTFEAECETGSNPFSIPGIVLAITSAALQGATNFFAPRDPIANEVVSDSTWGLLAIRIASKVFFAVKGPSEPVAPANVGKLVMSNARGVSAIVDTVLILPDIAITGWHIGELAQKPAGKVKSAAILEECGKVASWISRAAYAIALNDPEPDSKEIAVGLTGMAIWVAAGFQFGEAEWC</sequence>
<gene>
    <name evidence="2" type="ORF">BP00DRAFT_350743</name>
</gene>
<feature type="region of interest" description="Disordered" evidence="1">
    <location>
        <begin position="579"/>
        <end position="606"/>
    </location>
</feature>
<organism evidence="2 3">
    <name type="scientific">Aspergillus indologenus CBS 114.80</name>
    <dbReference type="NCBI Taxonomy" id="1450541"/>
    <lineage>
        <taxon>Eukaryota</taxon>
        <taxon>Fungi</taxon>
        <taxon>Dikarya</taxon>
        <taxon>Ascomycota</taxon>
        <taxon>Pezizomycotina</taxon>
        <taxon>Eurotiomycetes</taxon>
        <taxon>Eurotiomycetidae</taxon>
        <taxon>Eurotiales</taxon>
        <taxon>Aspergillaceae</taxon>
        <taxon>Aspergillus</taxon>
        <taxon>Aspergillus subgen. Circumdati</taxon>
    </lineage>
</organism>
<name>A0A2V5IJ77_9EURO</name>
<evidence type="ECO:0000313" key="2">
    <source>
        <dbReference type="EMBL" id="PYI28580.1"/>
    </source>
</evidence>
<keyword evidence="3" id="KW-1185">Reference proteome</keyword>
<reference evidence="2 3" key="1">
    <citation type="submission" date="2018-02" db="EMBL/GenBank/DDBJ databases">
        <title>The genomes of Aspergillus section Nigri reveals drivers in fungal speciation.</title>
        <authorList>
            <consortium name="DOE Joint Genome Institute"/>
            <person name="Vesth T.C."/>
            <person name="Nybo J."/>
            <person name="Theobald S."/>
            <person name="Brandl J."/>
            <person name="Frisvad J.C."/>
            <person name="Nielsen K.F."/>
            <person name="Lyhne E.K."/>
            <person name="Kogle M.E."/>
            <person name="Kuo A."/>
            <person name="Riley R."/>
            <person name="Clum A."/>
            <person name="Nolan M."/>
            <person name="Lipzen A."/>
            <person name="Salamov A."/>
            <person name="Henrissat B."/>
            <person name="Wiebenga A."/>
            <person name="De vries R.P."/>
            <person name="Grigoriev I.V."/>
            <person name="Mortensen U.H."/>
            <person name="Andersen M.R."/>
            <person name="Baker S.E."/>
        </authorList>
    </citation>
    <scope>NUCLEOTIDE SEQUENCE [LARGE SCALE GENOMIC DNA]</scope>
    <source>
        <strain evidence="2 3">CBS 114.80</strain>
    </source>
</reference>
<dbReference type="Proteomes" id="UP000248817">
    <property type="component" value="Unassembled WGS sequence"/>
</dbReference>
<accession>A0A2V5IJ77</accession>